<reference evidence="12 13" key="1">
    <citation type="submission" date="2017-04" db="EMBL/GenBank/DDBJ databases">
        <title>Genome sequencing of [Candida] sorbophila.</title>
        <authorList>
            <person name="Ahn J.O."/>
        </authorList>
    </citation>
    <scope>NUCLEOTIDE SEQUENCE [LARGE SCALE GENOMIC DNA]</scope>
    <source>
        <strain evidence="12 13">DS02</strain>
    </source>
</reference>
<dbReference type="PANTHER" id="PTHR22883">
    <property type="entry name" value="ZINC FINGER DHHC DOMAIN CONTAINING PROTEIN"/>
    <property type="match status" value="1"/>
</dbReference>
<feature type="transmembrane region" description="Helical" evidence="10">
    <location>
        <begin position="164"/>
        <end position="190"/>
    </location>
</feature>
<evidence type="ECO:0000256" key="4">
    <source>
        <dbReference type="ARBA" id="ARBA00022989"/>
    </source>
</evidence>
<dbReference type="OrthoDB" id="9909019at2759"/>
<feature type="transmembrane region" description="Helical" evidence="10">
    <location>
        <begin position="214"/>
        <end position="237"/>
    </location>
</feature>
<keyword evidence="5 10" id="KW-0472">Membrane</keyword>
<dbReference type="PROSITE" id="PS50216">
    <property type="entry name" value="DHHC"/>
    <property type="match status" value="1"/>
</dbReference>
<evidence type="ECO:0000256" key="8">
    <source>
        <dbReference type="ARBA" id="ARBA00023315"/>
    </source>
</evidence>
<evidence type="ECO:0000256" key="1">
    <source>
        <dbReference type="ARBA" id="ARBA00004141"/>
    </source>
</evidence>
<dbReference type="Proteomes" id="UP000238350">
    <property type="component" value="Unassembled WGS sequence"/>
</dbReference>
<dbReference type="GO" id="GO:0019706">
    <property type="term" value="F:protein-cysteine S-palmitoyltransferase activity"/>
    <property type="evidence" value="ECO:0007669"/>
    <property type="project" value="UniProtKB-EC"/>
</dbReference>
<dbReference type="Pfam" id="PF01529">
    <property type="entry name" value="DHHC"/>
    <property type="match status" value="1"/>
</dbReference>
<comment type="similarity">
    <text evidence="10">Belongs to the DHHC palmitoyltransferase family.</text>
</comment>
<dbReference type="EMBL" id="NDIQ01000022">
    <property type="protein sequence ID" value="PRT55637.1"/>
    <property type="molecule type" value="Genomic_DNA"/>
</dbReference>
<comment type="catalytic activity">
    <reaction evidence="9 10">
        <text>L-cysteinyl-[protein] + hexadecanoyl-CoA = S-hexadecanoyl-L-cysteinyl-[protein] + CoA</text>
        <dbReference type="Rhea" id="RHEA:36683"/>
        <dbReference type="Rhea" id="RHEA-COMP:10131"/>
        <dbReference type="Rhea" id="RHEA-COMP:11032"/>
        <dbReference type="ChEBI" id="CHEBI:29950"/>
        <dbReference type="ChEBI" id="CHEBI:57287"/>
        <dbReference type="ChEBI" id="CHEBI:57379"/>
        <dbReference type="ChEBI" id="CHEBI:74151"/>
        <dbReference type="EC" id="2.3.1.225"/>
    </reaction>
</comment>
<keyword evidence="3 10" id="KW-0812">Transmembrane</keyword>
<comment type="subcellular location">
    <subcellularLocation>
        <location evidence="1">Membrane</location>
        <topology evidence="1">Multi-pass membrane protein</topology>
    </subcellularLocation>
</comment>
<evidence type="ECO:0000256" key="9">
    <source>
        <dbReference type="ARBA" id="ARBA00048048"/>
    </source>
</evidence>
<keyword evidence="2 10" id="KW-0808">Transferase</keyword>
<dbReference type="AlphaFoldDB" id="A0A2T0FKY8"/>
<dbReference type="GO" id="GO:0005783">
    <property type="term" value="C:endoplasmic reticulum"/>
    <property type="evidence" value="ECO:0007669"/>
    <property type="project" value="TreeGrafter"/>
</dbReference>
<dbReference type="EC" id="2.3.1.225" evidence="10"/>
<evidence type="ECO:0000256" key="5">
    <source>
        <dbReference type="ARBA" id="ARBA00023136"/>
    </source>
</evidence>
<keyword evidence="13" id="KW-1185">Reference proteome</keyword>
<name>A0A2T0FKY8_9ASCO</name>
<dbReference type="InterPro" id="IPR001594">
    <property type="entry name" value="Palmitoyltrfase_DHHC"/>
</dbReference>
<comment type="caution">
    <text evidence="12">The sequence shown here is derived from an EMBL/GenBank/DDBJ whole genome shotgun (WGS) entry which is preliminary data.</text>
</comment>
<feature type="domain" description="Palmitoyltransferase DHHC" evidence="11">
    <location>
        <begin position="118"/>
        <end position="254"/>
    </location>
</feature>
<dbReference type="PANTHER" id="PTHR22883:SF488">
    <property type="entry name" value="PALMITOYLTRANSFERASE"/>
    <property type="match status" value="1"/>
</dbReference>
<evidence type="ECO:0000256" key="2">
    <source>
        <dbReference type="ARBA" id="ARBA00022679"/>
    </source>
</evidence>
<dbReference type="GeneID" id="36517005"/>
<keyword evidence="6" id="KW-0564">Palmitate</keyword>
<evidence type="ECO:0000313" key="13">
    <source>
        <dbReference type="Proteomes" id="UP000238350"/>
    </source>
</evidence>
<evidence type="ECO:0000313" key="12">
    <source>
        <dbReference type="EMBL" id="PRT55637.1"/>
    </source>
</evidence>
<keyword evidence="4 10" id="KW-1133">Transmembrane helix</keyword>
<feature type="transmembrane region" description="Helical" evidence="10">
    <location>
        <begin position="30"/>
        <end position="55"/>
    </location>
</feature>
<evidence type="ECO:0000256" key="10">
    <source>
        <dbReference type="RuleBase" id="RU079119"/>
    </source>
</evidence>
<gene>
    <name evidence="12" type="ORF">B9G98_03257</name>
</gene>
<proteinExistence type="inferred from homology"/>
<comment type="domain">
    <text evidence="10">The DHHC domain is required for palmitoyltransferase activity.</text>
</comment>
<sequence length="339" mass="39029">MWLLVLPGVILVVVYSIVYGSKSRGSGRFIWHYISRYGGYLVPIGYIGLMGYFFYEFHRHCLPLLQSATHRLWIPLNYPIPIVTIIWGVLSDPGLITRANHAKVMSVYPYDRILFMPMNECRTCHFEKPARSRHCSTCNGCIALADHHCLFLNRCIGANNYKQFMAFLFTTLYIFIYGGIVTSSILLRLIPDLLEQGHRGRDLFRSILRVGRGYRAAACMLILCVLLGIINVVFIAAQVKYIYVGATTNEVTKWEDVNELMDEGKLYMYELPAETKQSIVLQRLSDGTWHRSLNSQEQQLVSKYKAPLVQITSHESVHNIYDEGFRRNLKTRLCSPNWK</sequence>
<evidence type="ECO:0000259" key="11">
    <source>
        <dbReference type="Pfam" id="PF01529"/>
    </source>
</evidence>
<organism evidence="12 13">
    <name type="scientific">Wickerhamiella sorbophila</name>
    <dbReference type="NCBI Taxonomy" id="45607"/>
    <lineage>
        <taxon>Eukaryota</taxon>
        <taxon>Fungi</taxon>
        <taxon>Dikarya</taxon>
        <taxon>Ascomycota</taxon>
        <taxon>Saccharomycotina</taxon>
        <taxon>Dipodascomycetes</taxon>
        <taxon>Dipodascales</taxon>
        <taxon>Trichomonascaceae</taxon>
        <taxon>Wickerhamiella</taxon>
    </lineage>
</organism>
<dbReference type="InterPro" id="IPR039859">
    <property type="entry name" value="PFA4/ZDH16/20/ERF2-like"/>
</dbReference>
<protein>
    <recommendedName>
        <fullName evidence="10">Palmitoyltransferase</fullName>
        <ecNumber evidence="10">2.3.1.225</ecNumber>
    </recommendedName>
</protein>
<evidence type="ECO:0000256" key="3">
    <source>
        <dbReference type="ARBA" id="ARBA00022692"/>
    </source>
</evidence>
<keyword evidence="7" id="KW-0449">Lipoprotein</keyword>
<evidence type="ECO:0000256" key="7">
    <source>
        <dbReference type="ARBA" id="ARBA00023288"/>
    </source>
</evidence>
<dbReference type="GO" id="GO:0006612">
    <property type="term" value="P:protein targeting to membrane"/>
    <property type="evidence" value="ECO:0007669"/>
    <property type="project" value="TreeGrafter"/>
</dbReference>
<keyword evidence="8 10" id="KW-0012">Acyltransferase</keyword>
<accession>A0A2T0FKY8</accession>
<dbReference type="RefSeq" id="XP_024665582.1">
    <property type="nucleotide sequence ID" value="XM_024809814.1"/>
</dbReference>
<dbReference type="GO" id="GO:0005794">
    <property type="term" value="C:Golgi apparatus"/>
    <property type="evidence" value="ECO:0007669"/>
    <property type="project" value="TreeGrafter"/>
</dbReference>
<evidence type="ECO:0000256" key="6">
    <source>
        <dbReference type="ARBA" id="ARBA00023139"/>
    </source>
</evidence>
<dbReference type="GO" id="GO:0016020">
    <property type="term" value="C:membrane"/>
    <property type="evidence" value="ECO:0007669"/>
    <property type="project" value="UniProtKB-SubCell"/>
</dbReference>